<dbReference type="AlphaFoldDB" id="F2J716"/>
<keyword evidence="1 5" id="KW-1277">Toxin-antitoxin system</keyword>
<dbReference type="Pfam" id="PF01850">
    <property type="entry name" value="PIN"/>
    <property type="match status" value="1"/>
</dbReference>
<dbReference type="CDD" id="cd09871">
    <property type="entry name" value="PIN_MtVapC28-VapC30-like"/>
    <property type="match status" value="1"/>
</dbReference>
<dbReference type="EC" id="3.1.-.-" evidence="5"/>
<dbReference type="GO" id="GO:0000287">
    <property type="term" value="F:magnesium ion binding"/>
    <property type="evidence" value="ECO:0007669"/>
    <property type="project" value="UniProtKB-UniRule"/>
</dbReference>
<evidence type="ECO:0000256" key="5">
    <source>
        <dbReference type="HAMAP-Rule" id="MF_00265"/>
    </source>
</evidence>
<evidence type="ECO:0000313" key="7">
    <source>
        <dbReference type="EMBL" id="ADZ72780.1"/>
    </source>
</evidence>
<keyword evidence="5" id="KW-0460">Magnesium</keyword>
<dbReference type="Gene3D" id="3.40.50.1010">
    <property type="entry name" value="5'-nuclease"/>
    <property type="match status" value="1"/>
</dbReference>
<evidence type="ECO:0000259" key="6">
    <source>
        <dbReference type="Pfam" id="PF01850"/>
    </source>
</evidence>
<protein>
    <recommendedName>
        <fullName evidence="5">Ribonuclease VapC</fullName>
        <shortName evidence="5">RNase VapC</shortName>
        <ecNumber evidence="5">3.1.-.-</ecNumber>
    </recommendedName>
    <alternativeName>
        <fullName evidence="5">Toxin VapC</fullName>
    </alternativeName>
</protein>
<dbReference type="SUPFAM" id="SSF88723">
    <property type="entry name" value="PIN domain-like"/>
    <property type="match status" value="1"/>
</dbReference>
<evidence type="ECO:0000313" key="8">
    <source>
        <dbReference type="Proteomes" id="UP000008130"/>
    </source>
</evidence>
<dbReference type="GO" id="GO:0016787">
    <property type="term" value="F:hydrolase activity"/>
    <property type="evidence" value="ECO:0007669"/>
    <property type="project" value="UniProtKB-KW"/>
</dbReference>
<reference evidence="7 8" key="1">
    <citation type="journal article" date="2011" name="J. Bacteriol.">
        <title>Complete genome sequence of Polymorphum gilvum SL003B-26A1T, a crude oil-degrading bacterium from oil-polluted saline soil.</title>
        <authorList>
            <person name="Li S.G."/>
            <person name="Tang Y.Q."/>
            <person name="Nie Y."/>
            <person name="Cai M."/>
            <person name="Wu X.L."/>
        </authorList>
    </citation>
    <scope>NUCLEOTIDE SEQUENCE [LARGE SCALE GENOMIC DNA]</scope>
    <source>
        <strain evidence="8">LMG 25793 / CGMCC 1.9160 / SL003B-26A1</strain>
        <plasmid evidence="7 8">pSL003B</plasmid>
    </source>
</reference>
<keyword evidence="5" id="KW-0800">Toxin</keyword>
<evidence type="ECO:0000256" key="1">
    <source>
        <dbReference type="ARBA" id="ARBA00022649"/>
    </source>
</evidence>
<dbReference type="HAMAP" id="MF_00265">
    <property type="entry name" value="VapC_Nob1"/>
    <property type="match status" value="1"/>
</dbReference>
<evidence type="ECO:0000256" key="2">
    <source>
        <dbReference type="ARBA" id="ARBA00022722"/>
    </source>
</evidence>
<dbReference type="InterPro" id="IPR029060">
    <property type="entry name" value="PIN-like_dom_sf"/>
</dbReference>
<dbReference type="eggNOG" id="COG3742">
    <property type="taxonomic scope" value="Bacteria"/>
</dbReference>
<keyword evidence="8" id="KW-1185">Reference proteome</keyword>
<keyword evidence="4 5" id="KW-0378">Hydrolase</keyword>
<evidence type="ECO:0000256" key="4">
    <source>
        <dbReference type="ARBA" id="ARBA00022801"/>
    </source>
</evidence>
<dbReference type="GO" id="GO:0090729">
    <property type="term" value="F:toxin activity"/>
    <property type="evidence" value="ECO:0007669"/>
    <property type="project" value="UniProtKB-KW"/>
</dbReference>
<comment type="function">
    <text evidence="5">Toxic component of a toxin-antitoxin (TA) system. An RNase.</text>
</comment>
<dbReference type="PATRIC" id="fig|991905.3.peg.4485"/>
<dbReference type="HOGENOM" id="CLU_144760_0_0_5"/>
<dbReference type="KEGG" id="pgv:SL003B_p0017"/>
<feature type="binding site" evidence="5">
    <location>
        <position position="8"/>
    </location>
    <ligand>
        <name>Mg(2+)</name>
        <dbReference type="ChEBI" id="CHEBI:18420"/>
    </ligand>
</feature>
<feature type="domain" description="PIN" evidence="6">
    <location>
        <begin position="5"/>
        <end position="128"/>
    </location>
</feature>
<proteinExistence type="inferred from homology"/>
<sequence length="138" mass="14843">MGKLMFVDACAIIALLSDEPEAARVSNAIASAKAAFTSPVAVLEAVLGLARPDKFGLAVAEVEPIVIEFLDERGIEIRDLPPATAMTRIALSAAHRYRAGRRGLNLGDCLHYACAKYYNVPILATADEFRQTDIETVP</sequence>
<organism evidence="7 8">
    <name type="scientific">Polymorphum gilvum (strain LMG 25793 / CGMCC 1.9160 / SL003B-26A1)</name>
    <dbReference type="NCBI Taxonomy" id="991905"/>
    <lineage>
        <taxon>Bacteria</taxon>
        <taxon>Pseudomonadati</taxon>
        <taxon>Pseudomonadota</taxon>
        <taxon>Alphaproteobacteria</taxon>
        <taxon>Rhodobacterales</taxon>
        <taxon>Paracoccaceae</taxon>
        <taxon>Polymorphum</taxon>
    </lineage>
</organism>
<name>F2J716_POLGS</name>
<accession>F2J716</accession>
<dbReference type="Proteomes" id="UP000008130">
    <property type="component" value="Plasmid pSL003B"/>
</dbReference>
<keyword evidence="7" id="KW-0614">Plasmid</keyword>
<comment type="cofactor">
    <cofactor evidence="5">
        <name>Mg(2+)</name>
        <dbReference type="ChEBI" id="CHEBI:18420"/>
    </cofactor>
</comment>
<keyword evidence="2 5" id="KW-0540">Nuclease</keyword>
<geneLocation type="plasmid" evidence="7 8">
    <name>pSL003B</name>
</geneLocation>
<gene>
    <name evidence="5" type="primary">vapC</name>
    <name evidence="7" type="ordered locus">SL003B_p0017</name>
</gene>
<feature type="binding site" evidence="5">
    <location>
        <position position="108"/>
    </location>
    <ligand>
        <name>Mg(2+)</name>
        <dbReference type="ChEBI" id="CHEBI:18420"/>
    </ligand>
</feature>
<dbReference type="InterPro" id="IPR002716">
    <property type="entry name" value="PIN_dom"/>
</dbReference>
<dbReference type="GO" id="GO:0004540">
    <property type="term" value="F:RNA nuclease activity"/>
    <property type="evidence" value="ECO:0007669"/>
    <property type="project" value="InterPro"/>
</dbReference>
<evidence type="ECO:0000256" key="3">
    <source>
        <dbReference type="ARBA" id="ARBA00022723"/>
    </source>
</evidence>
<dbReference type="EMBL" id="CP002569">
    <property type="protein sequence ID" value="ADZ72780.1"/>
    <property type="molecule type" value="Genomic_DNA"/>
</dbReference>
<dbReference type="InterPro" id="IPR022907">
    <property type="entry name" value="VapC_family"/>
</dbReference>
<keyword evidence="3 5" id="KW-0479">Metal-binding</keyword>
<comment type="similarity">
    <text evidence="5">Belongs to the PINc/VapC protein family.</text>
</comment>